<reference evidence="3" key="2">
    <citation type="submission" date="2022-06" db="UniProtKB">
        <authorList>
            <consortium name="EnsemblMetazoa"/>
        </authorList>
    </citation>
    <scope>IDENTIFICATION</scope>
    <source>
        <strain evidence="3">DF5081</strain>
    </source>
</reference>
<proteinExistence type="predicted"/>
<protein>
    <recommendedName>
        <fullName evidence="2">KHDC4/BBP-like KH-domain type I domain-containing protein</fullName>
    </recommendedName>
</protein>
<evidence type="ECO:0000259" key="2">
    <source>
        <dbReference type="Pfam" id="PF22675"/>
    </source>
</evidence>
<keyword evidence="4" id="KW-1185">Reference proteome</keyword>
<dbReference type="InterPro" id="IPR055256">
    <property type="entry name" value="KH_1_KHDC4/BBP-like"/>
</dbReference>
<dbReference type="EnsemblMetazoa" id="CJA10948.1">
    <property type="protein sequence ID" value="CJA10948.1"/>
    <property type="gene ID" value="WBGene00130152"/>
</dbReference>
<dbReference type="AlphaFoldDB" id="A0A8R1HU43"/>
<dbReference type="SUPFAM" id="SSF54791">
    <property type="entry name" value="Eukaryotic type KH-domain (KH-domain type I)"/>
    <property type="match status" value="1"/>
</dbReference>
<evidence type="ECO:0000256" key="1">
    <source>
        <dbReference type="ARBA" id="ARBA00022884"/>
    </source>
</evidence>
<evidence type="ECO:0000313" key="4">
    <source>
        <dbReference type="Proteomes" id="UP000005237"/>
    </source>
</evidence>
<reference evidence="4" key="1">
    <citation type="submission" date="2010-08" db="EMBL/GenBank/DDBJ databases">
        <authorList>
            <consortium name="Caenorhabditis japonica Sequencing Consortium"/>
            <person name="Wilson R.K."/>
        </authorList>
    </citation>
    <scope>NUCLEOTIDE SEQUENCE [LARGE SCALE GENOMIC DNA]</scope>
    <source>
        <strain evidence="4">DF5081</strain>
    </source>
</reference>
<accession>A0A8R1HU43</accession>
<evidence type="ECO:0000313" key="3">
    <source>
        <dbReference type="EnsemblMetazoa" id="CJA10948.1"/>
    </source>
</evidence>
<dbReference type="GO" id="GO:0003729">
    <property type="term" value="F:mRNA binding"/>
    <property type="evidence" value="ECO:0007669"/>
    <property type="project" value="TreeGrafter"/>
</dbReference>
<sequence length="292" mass="32516">MLSPSTGLYLNELITEMRQLSETSECKHARLLLSREISRVFDDVQFPNKSEQRERFTAGGQGTNGGDTTKFSAAGFTPEACNHHQHLHTTFSPSCSTSPFFPSANSFVTPVKAARFHGVDGDWLHQESSPCSKTGSSSSPTECVLQTKIYIPEPPTKLAGRNVKCNYIGRILGPSGMSARIIERQFNVTLLIRGTGSIRNTETERTLKGKKGYEHLNEPLHVLLIARGDCKESCEETLDKAAEHVESLLTPVHDEYKKEQLVRYAIINGTYEERPRKKGAEDEKDDGLTLHH</sequence>
<dbReference type="GO" id="GO:0048024">
    <property type="term" value="P:regulation of mRNA splicing, via spliceosome"/>
    <property type="evidence" value="ECO:0007669"/>
    <property type="project" value="TreeGrafter"/>
</dbReference>
<dbReference type="InterPro" id="IPR045071">
    <property type="entry name" value="BBP-like"/>
</dbReference>
<dbReference type="GO" id="GO:0005634">
    <property type="term" value="C:nucleus"/>
    <property type="evidence" value="ECO:0007669"/>
    <property type="project" value="TreeGrafter"/>
</dbReference>
<feature type="domain" description="KHDC4/BBP-like KH-domain type I" evidence="2">
    <location>
        <begin position="165"/>
        <end position="249"/>
    </location>
</feature>
<keyword evidence="1" id="KW-0694">RNA-binding</keyword>
<name>A0A8R1HU43_CAEJA</name>
<dbReference type="PANTHER" id="PTHR11208:SF117">
    <property type="entry name" value="KH DOMAIN-CONTAINING PROTEIN"/>
    <property type="match status" value="1"/>
</dbReference>
<dbReference type="Pfam" id="PF22675">
    <property type="entry name" value="KH-I_KHDC4-BBP"/>
    <property type="match status" value="1"/>
</dbReference>
<dbReference type="PANTHER" id="PTHR11208">
    <property type="entry name" value="RNA-BINDING PROTEIN RELATED"/>
    <property type="match status" value="1"/>
</dbReference>
<dbReference type="Gene3D" id="3.30.1370.10">
    <property type="entry name" value="K Homology domain, type 1"/>
    <property type="match status" value="1"/>
</dbReference>
<organism evidence="3 4">
    <name type="scientific">Caenorhabditis japonica</name>
    <dbReference type="NCBI Taxonomy" id="281687"/>
    <lineage>
        <taxon>Eukaryota</taxon>
        <taxon>Metazoa</taxon>
        <taxon>Ecdysozoa</taxon>
        <taxon>Nematoda</taxon>
        <taxon>Chromadorea</taxon>
        <taxon>Rhabditida</taxon>
        <taxon>Rhabditina</taxon>
        <taxon>Rhabditomorpha</taxon>
        <taxon>Rhabditoidea</taxon>
        <taxon>Rhabditidae</taxon>
        <taxon>Peloderinae</taxon>
        <taxon>Caenorhabditis</taxon>
    </lineage>
</organism>
<dbReference type="InterPro" id="IPR036612">
    <property type="entry name" value="KH_dom_type_1_sf"/>
</dbReference>
<dbReference type="Proteomes" id="UP000005237">
    <property type="component" value="Unassembled WGS sequence"/>
</dbReference>